<dbReference type="OrthoDB" id="9049585at2759"/>
<dbReference type="InterPro" id="IPR007110">
    <property type="entry name" value="Ig-like_dom"/>
</dbReference>
<dbReference type="Pfam" id="PF07686">
    <property type="entry name" value="V-set"/>
    <property type="match status" value="3"/>
</dbReference>
<evidence type="ECO:0000259" key="3">
    <source>
        <dbReference type="PROSITE" id="PS50835"/>
    </source>
</evidence>
<dbReference type="GO" id="GO:0002376">
    <property type="term" value="P:immune system process"/>
    <property type="evidence" value="ECO:0007669"/>
    <property type="project" value="UniProtKB-KW"/>
</dbReference>
<dbReference type="InterPro" id="IPR050413">
    <property type="entry name" value="TCR_beta_variable"/>
</dbReference>
<gene>
    <name evidence="4" type="ORF">SKAU_G00353210</name>
</gene>
<dbReference type="Gene3D" id="2.60.40.10">
    <property type="entry name" value="Immunoglobulins"/>
    <property type="match status" value="3"/>
</dbReference>
<evidence type="ECO:0000256" key="1">
    <source>
        <dbReference type="ARBA" id="ARBA00022729"/>
    </source>
</evidence>
<reference evidence="4" key="1">
    <citation type="journal article" date="2023" name="Science">
        <title>Genome structures resolve the early diversification of teleost fishes.</title>
        <authorList>
            <person name="Parey E."/>
            <person name="Louis A."/>
            <person name="Montfort J."/>
            <person name="Bouchez O."/>
            <person name="Roques C."/>
            <person name="Iampietro C."/>
            <person name="Lluch J."/>
            <person name="Castinel A."/>
            <person name="Donnadieu C."/>
            <person name="Desvignes T."/>
            <person name="Floi Bucao C."/>
            <person name="Jouanno E."/>
            <person name="Wen M."/>
            <person name="Mejri S."/>
            <person name="Dirks R."/>
            <person name="Jansen H."/>
            <person name="Henkel C."/>
            <person name="Chen W.J."/>
            <person name="Zahm M."/>
            <person name="Cabau C."/>
            <person name="Klopp C."/>
            <person name="Thompson A.W."/>
            <person name="Robinson-Rechavi M."/>
            <person name="Braasch I."/>
            <person name="Lecointre G."/>
            <person name="Bobe J."/>
            <person name="Postlethwait J.H."/>
            <person name="Berthelot C."/>
            <person name="Roest Crollius H."/>
            <person name="Guiguen Y."/>
        </authorList>
    </citation>
    <scope>NUCLEOTIDE SEQUENCE</scope>
    <source>
        <tissue evidence="4">Blood</tissue>
    </source>
</reference>
<protein>
    <recommendedName>
        <fullName evidence="3">Ig-like domain-containing protein</fullName>
    </recommendedName>
</protein>
<proteinExistence type="predicted"/>
<dbReference type="InterPro" id="IPR013783">
    <property type="entry name" value="Ig-like_fold"/>
</dbReference>
<dbReference type="InterPro" id="IPR013106">
    <property type="entry name" value="Ig_V-set"/>
</dbReference>
<accession>A0A9Q1EKX2</accession>
<dbReference type="SUPFAM" id="SSF48726">
    <property type="entry name" value="Immunoglobulin"/>
    <property type="match status" value="3"/>
</dbReference>
<keyword evidence="2" id="KW-0391">Immunity</keyword>
<keyword evidence="5" id="KW-1185">Reference proteome</keyword>
<evidence type="ECO:0000313" key="5">
    <source>
        <dbReference type="Proteomes" id="UP001152622"/>
    </source>
</evidence>
<dbReference type="PROSITE" id="PS50835">
    <property type="entry name" value="IG_LIKE"/>
    <property type="match status" value="1"/>
</dbReference>
<sequence length="280" mass="31714">MTQGSSVELQCSQSSSDQNMYWYHQRSSAGIQLIMFSVYMSVPERGKNISGRFTSTRPKTENITLSISQAEESDTDVQCQSQQKVSQWPSQTLMTQGSSVELQCIQSSSDTYMYWYCQQSSTEIHLIMLSVYKNEPERGKNISGRFTSTRPKTENITLSISQAEESDTDVQCQSQQKVSQWPSQTLMTQGSSVELQCSQSSSDTYMYWYCQQSSTEIHLIMLSVYMSEPERGKNISGRFTSTRPKTENITLSISQAEESDTDSLPRSEVLSWFSFVVEPG</sequence>
<dbReference type="EMBL" id="JAINUF010000016">
    <property type="protein sequence ID" value="KAJ8340688.1"/>
    <property type="molecule type" value="Genomic_DNA"/>
</dbReference>
<dbReference type="GO" id="GO:0005886">
    <property type="term" value="C:plasma membrane"/>
    <property type="evidence" value="ECO:0007669"/>
    <property type="project" value="TreeGrafter"/>
</dbReference>
<dbReference type="GO" id="GO:0007166">
    <property type="term" value="P:cell surface receptor signaling pathway"/>
    <property type="evidence" value="ECO:0007669"/>
    <property type="project" value="TreeGrafter"/>
</dbReference>
<name>A0A9Q1EKX2_SYNKA</name>
<evidence type="ECO:0000256" key="2">
    <source>
        <dbReference type="ARBA" id="ARBA00022859"/>
    </source>
</evidence>
<dbReference type="SMART" id="SM00406">
    <property type="entry name" value="IGv"/>
    <property type="match status" value="3"/>
</dbReference>
<dbReference type="Proteomes" id="UP001152622">
    <property type="component" value="Chromosome 16"/>
</dbReference>
<dbReference type="InterPro" id="IPR036179">
    <property type="entry name" value="Ig-like_dom_sf"/>
</dbReference>
<organism evidence="4 5">
    <name type="scientific">Synaphobranchus kaupii</name>
    <name type="common">Kaup's arrowtooth eel</name>
    <dbReference type="NCBI Taxonomy" id="118154"/>
    <lineage>
        <taxon>Eukaryota</taxon>
        <taxon>Metazoa</taxon>
        <taxon>Chordata</taxon>
        <taxon>Craniata</taxon>
        <taxon>Vertebrata</taxon>
        <taxon>Euteleostomi</taxon>
        <taxon>Actinopterygii</taxon>
        <taxon>Neopterygii</taxon>
        <taxon>Teleostei</taxon>
        <taxon>Anguilliformes</taxon>
        <taxon>Synaphobranchidae</taxon>
        <taxon>Synaphobranchus</taxon>
    </lineage>
</organism>
<evidence type="ECO:0000313" key="4">
    <source>
        <dbReference type="EMBL" id="KAJ8340688.1"/>
    </source>
</evidence>
<comment type="caution">
    <text evidence="4">The sequence shown here is derived from an EMBL/GenBank/DDBJ whole genome shotgun (WGS) entry which is preliminary data.</text>
</comment>
<dbReference type="PANTHER" id="PTHR23268">
    <property type="entry name" value="T-CELL RECEPTOR BETA CHAIN"/>
    <property type="match status" value="1"/>
</dbReference>
<keyword evidence="1" id="KW-0732">Signal</keyword>
<feature type="domain" description="Ig-like" evidence="3">
    <location>
        <begin position="1"/>
        <end position="95"/>
    </location>
</feature>
<dbReference type="AlphaFoldDB" id="A0A9Q1EKX2"/>